<gene>
    <name evidence="9" type="ORF">CH371_06035</name>
</gene>
<evidence type="ECO:0000256" key="3">
    <source>
        <dbReference type="ARBA" id="ARBA00022833"/>
    </source>
</evidence>
<dbReference type="InterPro" id="IPR058649">
    <property type="entry name" value="CzcB_C"/>
</dbReference>
<dbReference type="FunFam" id="2.40.420.20:FF:000006">
    <property type="entry name" value="RND family efflux transporter MFP subunit"/>
    <property type="match status" value="1"/>
</dbReference>
<dbReference type="AlphaFoldDB" id="A0A2M9ZGM2"/>
<dbReference type="Gene3D" id="2.40.30.170">
    <property type="match status" value="1"/>
</dbReference>
<dbReference type="GO" id="GO:0022857">
    <property type="term" value="F:transmembrane transporter activity"/>
    <property type="evidence" value="ECO:0007669"/>
    <property type="project" value="InterPro"/>
</dbReference>
<dbReference type="FunFam" id="2.40.30.170:FF:000010">
    <property type="entry name" value="Efflux RND transporter periplasmic adaptor subunit"/>
    <property type="match status" value="1"/>
</dbReference>
<keyword evidence="6" id="KW-0472">Membrane</keyword>
<dbReference type="EMBL" id="NPDT01000001">
    <property type="protein sequence ID" value="PJZ67571.1"/>
    <property type="molecule type" value="Genomic_DNA"/>
</dbReference>
<reference evidence="9 10" key="1">
    <citation type="submission" date="2017-07" db="EMBL/GenBank/DDBJ databases">
        <title>Leptospira spp. isolated from tropical soils.</title>
        <authorList>
            <person name="Thibeaux R."/>
            <person name="Iraola G."/>
            <person name="Ferres I."/>
            <person name="Bierque E."/>
            <person name="Girault D."/>
            <person name="Soupe-Gilbert M.-E."/>
            <person name="Picardeau M."/>
            <person name="Goarant C."/>
        </authorList>
    </citation>
    <scope>NUCLEOTIDE SEQUENCE [LARGE SCALE GENOMIC DNA]</scope>
    <source>
        <strain evidence="9 10">FH2-C-A2</strain>
    </source>
</reference>
<feature type="domain" description="CusB-like beta-barrel" evidence="7">
    <location>
        <begin position="195"/>
        <end position="270"/>
    </location>
</feature>
<evidence type="ECO:0000313" key="10">
    <source>
        <dbReference type="Proteomes" id="UP000231912"/>
    </source>
</evidence>
<dbReference type="SUPFAM" id="SSF111369">
    <property type="entry name" value="HlyD-like secretion proteins"/>
    <property type="match status" value="1"/>
</dbReference>
<evidence type="ECO:0000256" key="5">
    <source>
        <dbReference type="ARBA" id="ARBA00058766"/>
    </source>
</evidence>
<evidence type="ECO:0000256" key="4">
    <source>
        <dbReference type="ARBA" id="ARBA00043263"/>
    </source>
</evidence>
<evidence type="ECO:0000256" key="1">
    <source>
        <dbReference type="ARBA" id="ARBA00009477"/>
    </source>
</evidence>
<dbReference type="Proteomes" id="UP000231912">
    <property type="component" value="Unassembled WGS sequence"/>
</dbReference>
<comment type="function">
    <text evidence="5">CzcA and CzcB together would act in zinc efflux nearly as effectively as the complete czc efflux system (CzcABC). The CzcB protein is thought to funnel zinc cations to the CzcA transport protein.</text>
</comment>
<comment type="similarity">
    <text evidence="1">Belongs to the membrane fusion protein (MFP) (TC 8.A.1) family.</text>
</comment>
<keyword evidence="6" id="KW-0812">Transmembrane</keyword>
<dbReference type="Pfam" id="PF25954">
    <property type="entry name" value="Beta-barrel_RND_2"/>
    <property type="match status" value="1"/>
</dbReference>
<dbReference type="Pfam" id="PF25975">
    <property type="entry name" value="CzcB_C"/>
    <property type="match status" value="1"/>
</dbReference>
<evidence type="ECO:0000256" key="2">
    <source>
        <dbReference type="ARBA" id="ARBA00022448"/>
    </source>
</evidence>
<evidence type="ECO:0000259" key="7">
    <source>
        <dbReference type="Pfam" id="PF25954"/>
    </source>
</evidence>
<dbReference type="PANTHER" id="PTHR30097">
    <property type="entry name" value="CATION EFFLUX SYSTEM PROTEIN CUSB"/>
    <property type="match status" value="1"/>
</dbReference>
<evidence type="ECO:0000256" key="6">
    <source>
        <dbReference type="SAM" id="Phobius"/>
    </source>
</evidence>
<comment type="caution">
    <text evidence="9">The sequence shown here is derived from an EMBL/GenBank/DDBJ whole genome shotgun (WGS) entry which is preliminary data.</text>
</comment>
<dbReference type="InterPro" id="IPR051909">
    <property type="entry name" value="MFP_Cation_Efflux"/>
</dbReference>
<feature type="transmembrane region" description="Helical" evidence="6">
    <location>
        <begin position="20"/>
        <end position="38"/>
    </location>
</feature>
<dbReference type="InterPro" id="IPR006143">
    <property type="entry name" value="RND_pump_MFP"/>
</dbReference>
<accession>A0A2M9ZGM2</accession>
<dbReference type="GO" id="GO:0016020">
    <property type="term" value="C:membrane"/>
    <property type="evidence" value="ECO:0007669"/>
    <property type="project" value="InterPro"/>
</dbReference>
<protein>
    <submittedName>
        <fullName evidence="9">Efflux RND transporter periplasmic adaptor subunit</fullName>
    </submittedName>
</protein>
<dbReference type="Gene3D" id="2.40.420.20">
    <property type="match status" value="1"/>
</dbReference>
<keyword evidence="6" id="KW-1133">Transmembrane helix</keyword>
<sequence>MNPSRWKFFYELHLQGRPIRWVLLFVIVILGFWGYSKFSAYKLKEAWKQEKDRSPKVSDNGETISFPPDSSGLARMSILRVGVGDASFSVIAPARVIASINTSVNSGEKIILFDSADTTQMFAEYKRSRAVTAKSFKDLARVRDMYANQAATGREVTEAESNFAIAKAESAETESKLRSIGFNPKELDSVSGPSLWLICDVPESQLSEVQKGEEVRIQFSSFPGKVFKGHAEAVGEVVDPTLRTVKVRVTLRNPKEKILPGMYARVDFGDPRTSVIVLPNQAIITVDEKNYVFLSEGDGIFRRRQVVLGTSGEDRTIVNEGLSSGDQVVTEGAFLLKGLSFGF</sequence>
<name>A0A2M9ZGM2_9LEPT</name>
<keyword evidence="3" id="KW-0862">Zinc</keyword>
<dbReference type="PANTHER" id="PTHR30097:SF4">
    <property type="entry name" value="SLR6042 PROTEIN"/>
    <property type="match status" value="1"/>
</dbReference>
<organism evidence="9 10">
    <name type="scientific">Leptospira wolffii</name>
    <dbReference type="NCBI Taxonomy" id="409998"/>
    <lineage>
        <taxon>Bacteria</taxon>
        <taxon>Pseudomonadati</taxon>
        <taxon>Spirochaetota</taxon>
        <taxon>Spirochaetia</taxon>
        <taxon>Leptospirales</taxon>
        <taxon>Leptospiraceae</taxon>
        <taxon>Leptospira</taxon>
    </lineage>
</organism>
<keyword evidence="4" id="KW-0105">Cadmium resistance</keyword>
<dbReference type="GO" id="GO:0046686">
    <property type="term" value="P:response to cadmium ion"/>
    <property type="evidence" value="ECO:0007669"/>
    <property type="project" value="UniProtKB-KW"/>
</dbReference>
<dbReference type="NCBIfam" id="TIGR01730">
    <property type="entry name" value="RND_mfp"/>
    <property type="match status" value="1"/>
</dbReference>
<dbReference type="RefSeq" id="WP_016546949.1">
    <property type="nucleotide sequence ID" value="NZ_NPDT01000001.1"/>
</dbReference>
<proteinExistence type="inferred from homology"/>
<evidence type="ECO:0000259" key="8">
    <source>
        <dbReference type="Pfam" id="PF25975"/>
    </source>
</evidence>
<evidence type="ECO:0000313" key="9">
    <source>
        <dbReference type="EMBL" id="PJZ67571.1"/>
    </source>
</evidence>
<dbReference type="InterPro" id="IPR058792">
    <property type="entry name" value="Beta-barrel_RND_2"/>
</dbReference>
<keyword evidence="2" id="KW-0813">Transport</keyword>
<feature type="domain" description="CzcB-like C-terminal circularly permuted SH3-like" evidence="8">
    <location>
        <begin position="277"/>
        <end position="337"/>
    </location>
</feature>